<feature type="transmembrane region" description="Helical" evidence="7">
    <location>
        <begin position="180"/>
        <end position="204"/>
    </location>
</feature>
<keyword evidence="5" id="KW-0418">Kinase</keyword>
<accession>A0ABS5VUG1</accession>
<dbReference type="PANTHER" id="PTHR43304">
    <property type="entry name" value="PHYTOCHROME-LIKE PROTEIN CPH1"/>
    <property type="match status" value="1"/>
</dbReference>
<evidence type="ECO:0000259" key="8">
    <source>
        <dbReference type="PROSITE" id="PS50109"/>
    </source>
</evidence>
<comment type="catalytic activity">
    <reaction evidence="1">
        <text>ATP + protein L-histidine = ADP + protein N-phospho-L-histidine.</text>
        <dbReference type="EC" id="2.7.13.3"/>
    </reaction>
</comment>
<dbReference type="InterPro" id="IPR005467">
    <property type="entry name" value="His_kinase_dom"/>
</dbReference>
<evidence type="ECO:0000313" key="9">
    <source>
        <dbReference type="EMBL" id="MBT1705072.1"/>
    </source>
</evidence>
<dbReference type="Gene3D" id="1.10.287.130">
    <property type="match status" value="1"/>
</dbReference>
<evidence type="ECO:0000256" key="1">
    <source>
        <dbReference type="ARBA" id="ARBA00000085"/>
    </source>
</evidence>
<dbReference type="InterPro" id="IPR003594">
    <property type="entry name" value="HATPase_dom"/>
</dbReference>
<keyword evidence="4" id="KW-0808">Transferase</keyword>
<sequence length="492" mass="56675">MESSKRIIYSRIIFTTGIVLLTSLSVLFIYETYQENTASNVVYRTSLIRQSLEEVFAALNERESALRGFALTADRAFLTRDSLVHPLNKQISILDSLINDSIQQQNLLQLKEKLDYCINRLNSQSLRLKDKNYFNSNQFYTDLKDASVCMDSVEAMIRRMQDLEENSSRGRTLEAQAHTVMATIIGVAVSIFSMIVFILAFYFIDQELKRSQNYINETQTLNSKIAEINKELEEANRSLHDLNSELEDKNFQLEKYATELSSFTHITSHDMQEPLRKIEFYISIVEDREKENLTEEGQKFFEKIKQSVGRMRQLFISMLDFSLTNTVDNNIEDVDLNNVLQQTLNSLKVYIKDTNAIIESEPLPQVKGIKYQLIQLFENIVSNAIKFRKNDVIPEIHISVELVSTRQNLRGLKNGIKYYRIDFRDNGIGFEPKYAERIFEIFQRLIAKQDSYGVGIGLAICRKIAENHGGILVASSQPNVGSVFSFYIPESK</sequence>
<dbReference type="InterPro" id="IPR036097">
    <property type="entry name" value="HisK_dim/P_sf"/>
</dbReference>
<evidence type="ECO:0000256" key="4">
    <source>
        <dbReference type="ARBA" id="ARBA00022679"/>
    </source>
</evidence>
<dbReference type="Pfam" id="PF02518">
    <property type="entry name" value="HATPase_c"/>
    <property type="match status" value="1"/>
</dbReference>
<keyword evidence="7" id="KW-1133">Transmembrane helix</keyword>
<evidence type="ECO:0000256" key="3">
    <source>
        <dbReference type="ARBA" id="ARBA00022553"/>
    </source>
</evidence>
<dbReference type="InterPro" id="IPR004358">
    <property type="entry name" value="Sig_transdc_His_kin-like_C"/>
</dbReference>
<keyword evidence="7" id="KW-0472">Membrane</keyword>
<reference evidence="9 10" key="1">
    <citation type="submission" date="2021-05" db="EMBL/GenBank/DDBJ databases">
        <title>A Polyphasic approach of four new species of the genus Ohtaekwangia: Ohtaekwangia histidinii sp. nov., Ohtaekwangia cretensis sp. nov., Ohtaekwangia indiensis sp. nov., Ohtaekwangia reichenbachii sp. nov. from diverse environment.</title>
        <authorList>
            <person name="Octaviana S."/>
        </authorList>
    </citation>
    <scope>NUCLEOTIDE SEQUENCE [LARGE SCALE GENOMIC DNA]</scope>
    <source>
        <strain evidence="9 10">PWU20</strain>
    </source>
</reference>
<dbReference type="PANTHER" id="PTHR43304:SF1">
    <property type="entry name" value="PAC DOMAIN-CONTAINING PROTEIN"/>
    <property type="match status" value="1"/>
</dbReference>
<evidence type="ECO:0000313" key="10">
    <source>
        <dbReference type="Proteomes" id="UP000772618"/>
    </source>
</evidence>
<dbReference type="RefSeq" id="WP_254155029.1">
    <property type="nucleotide sequence ID" value="NZ_JAHESD010000045.1"/>
</dbReference>
<keyword evidence="6" id="KW-0175">Coiled coil</keyword>
<feature type="transmembrane region" description="Helical" evidence="7">
    <location>
        <begin position="12"/>
        <end position="30"/>
    </location>
</feature>
<dbReference type="InterPro" id="IPR007891">
    <property type="entry name" value="CHASE3"/>
</dbReference>
<dbReference type="SUPFAM" id="SSF47384">
    <property type="entry name" value="Homodimeric domain of signal transducing histidine kinase"/>
    <property type="match status" value="1"/>
</dbReference>
<dbReference type="PROSITE" id="PS50109">
    <property type="entry name" value="HIS_KIN"/>
    <property type="match status" value="1"/>
</dbReference>
<dbReference type="EC" id="2.7.13.3" evidence="2"/>
<dbReference type="PRINTS" id="PR00344">
    <property type="entry name" value="BCTRLSENSOR"/>
</dbReference>
<dbReference type="SMART" id="SM00387">
    <property type="entry name" value="HATPase_c"/>
    <property type="match status" value="1"/>
</dbReference>
<dbReference type="Pfam" id="PF00512">
    <property type="entry name" value="HisKA"/>
    <property type="match status" value="1"/>
</dbReference>
<keyword evidence="3" id="KW-0597">Phosphoprotein</keyword>
<protein>
    <recommendedName>
        <fullName evidence="2">histidine kinase</fullName>
        <ecNumber evidence="2">2.7.13.3</ecNumber>
    </recommendedName>
</protein>
<dbReference type="CDD" id="cd00082">
    <property type="entry name" value="HisKA"/>
    <property type="match status" value="1"/>
</dbReference>
<feature type="domain" description="Histidine kinase" evidence="8">
    <location>
        <begin position="266"/>
        <end position="492"/>
    </location>
</feature>
<feature type="coiled-coil region" evidence="6">
    <location>
        <begin position="218"/>
        <end position="259"/>
    </location>
</feature>
<organism evidence="9 10">
    <name type="scientific">Chryseosolibacter indicus</name>
    <dbReference type="NCBI Taxonomy" id="2782351"/>
    <lineage>
        <taxon>Bacteria</taxon>
        <taxon>Pseudomonadati</taxon>
        <taxon>Bacteroidota</taxon>
        <taxon>Cytophagia</taxon>
        <taxon>Cytophagales</taxon>
        <taxon>Chryseotaleaceae</taxon>
        <taxon>Chryseosolibacter</taxon>
    </lineage>
</organism>
<evidence type="ECO:0000256" key="6">
    <source>
        <dbReference type="SAM" id="Coils"/>
    </source>
</evidence>
<evidence type="ECO:0000256" key="2">
    <source>
        <dbReference type="ARBA" id="ARBA00012438"/>
    </source>
</evidence>
<evidence type="ECO:0000256" key="5">
    <source>
        <dbReference type="ARBA" id="ARBA00022777"/>
    </source>
</evidence>
<keyword evidence="7" id="KW-0812">Transmembrane</keyword>
<name>A0ABS5VUG1_9BACT</name>
<dbReference type="Pfam" id="PF05227">
    <property type="entry name" value="CHASE3"/>
    <property type="match status" value="1"/>
</dbReference>
<dbReference type="SUPFAM" id="SSF55874">
    <property type="entry name" value="ATPase domain of HSP90 chaperone/DNA topoisomerase II/histidine kinase"/>
    <property type="match status" value="1"/>
</dbReference>
<dbReference type="Gene3D" id="3.30.565.10">
    <property type="entry name" value="Histidine kinase-like ATPase, C-terminal domain"/>
    <property type="match status" value="1"/>
</dbReference>
<dbReference type="InterPro" id="IPR003661">
    <property type="entry name" value="HisK_dim/P_dom"/>
</dbReference>
<proteinExistence type="predicted"/>
<dbReference type="Proteomes" id="UP000772618">
    <property type="component" value="Unassembled WGS sequence"/>
</dbReference>
<keyword evidence="10" id="KW-1185">Reference proteome</keyword>
<dbReference type="InterPro" id="IPR052162">
    <property type="entry name" value="Sensor_kinase/Photoreceptor"/>
</dbReference>
<comment type="caution">
    <text evidence="9">The sequence shown here is derived from an EMBL/GenBank/DDBJ whole genome shotgun (WGS) entry which is preliminary data.</text>
</comment>
<evidence type="ECO:0000256" key="7">
    <source>
        <dbReference type="SAM" id="Phobius"/>
    </source>
</evidence>
<gene>
    <name evidence="9" type="ORF">KK060_17395</name>
</gene>
<dbReference type="EMBL" id="JAHESD010000045">
    <property type="protein sequence ID" value="MBT1705072.1"/>
    <property type="molecule type" value="Genomic_DNA"/>
</dbReference>
<dbReference type="InterPro" id="IPR036890">
    <property type="entry name" value="HATPase_C_sf"/>
</dbReference>